<evidence type="ECO:0000313" key="3">
    <source>
        <dbReference type="Proteomes" id="UP000002009"/>
    </source>
</evidence>
<dbReference type="EMBL" id="CP001323">
    <property type="protein sequence ID" value="ACO60996.1"/>
    <property type="molecule type" value="Genomic_DNA"/>
</dbReference>
<dbReference type="Pfam" id="PF10698">
    <property type="entry name" value="DUF2505"/>
    <property type="match status" value="1"/>
</dbReference>
<gene>
    <name evidence="2" type="ORF">MICPUN_98763</name>
</gene>
<feature type="compositionally biased region" description="Polar residues" evidence="1">
    <location>
        <begin position="201"/>
        <end position="216"/>
    </location>
</feature>
<accession>C1DYS8</accession>
<dbReference type="OrthoDB" id="498761at2759"/>
<name>C1DYS8_MICCC</name>
<dbReference type="RefSeq" id="XP_002499738.1">
    <property type="nucleotide sequence ID" value="XM_002499692.1"/>
</dbReference>
<dbReference type="KEGG" id="mis:MICPUN_98763"/>
<evidence type="ECO:0000256" key="1">
    <source>
        <dbReference type="SAM" id="MobiDB-lite"/>
    </source>
</evidence>
<keyword evidence="3" id="KW-1185">Reference proteome</keyword>
<feature type="compositionally biased region" description="Pro residues" evidence="1">
    <location>
        <begin position="264"/>
        <end position="273"/>
    </location>
</feature>
<sequence>MVKFEVTVHLCCEPAVYIHDKDHPSYKRFHKEKLGTKEMEVLSNELLPDGRVKVVTRQVPGIKLPRVVRPVLRGKEVEFRDTRTYVEAEKGKFPFTQTFHTVNNITDRAVVEGTITVSQDTDARTKLHVEGECVVKITGLGGKIESIIVENLMRSYRRLPDIVAEWMTMREAMLANPQPRVPPAVHAPTRAPGDDGDDESFSPTESDAGSTSSFLSAASDLGSVSGASSNGESDRDMNRRGTGSGRGRGDAKRLPSPDDARSPQPFPIAPDTPPLDKYLNRFRTAAGFESLSGGSGGGRSDIDSADESGGRPGDRGGGGRGRYSDGTSRARVGVVASLLRACCCYRGEALLSDVDSDSERGGGSPDQSGSDGYVSGRDGEFEGAPDSILTPLTPGARNKRRTRPRAGR</sequence>
<dbReference type="AlphaFoldDB" id="C1DYS8"/>
<dbReference type="InterPro" id="IPR019639">
    <property type="entry name" value="DUF2505"/>
</dbReference>
<dbReference type="STRING" id="296587.C1DYS8"/>
<protein>
    <submittedName>
        <fullName evidence="2">Uncharacterized protein</fullName>
    </submittedName>
</protein>
<proteinExistence type="predicted"/>
<organism evidence="2 3">
    <name type="scientific">Micromonas commoda (strain RCC299 / NOUM17 / CCMP2709)</name>
    <name type="common">Picoplanktonic green alga</name>
    <dbReference type="NCBI Taxonomy" id="296587"/>
    <lineage>
        <taxon>Eukaryota</taxon>
        <taxon>Viridiplantae</taxon>
        <taxon>Chlorophyta</taxon>
        <taxon>Mamiellophyceae</taxon>
        <taxon>Mamiellales</taxon>
        <taxon>Mamiellaceae</taxon>
        <taxon>Micromonas</taxon>
    </lineage>
</organism>
<dbReference type="InParanoid" id="C1DYS8"/>
<dbReference type="Proteomes" id="UP000002009">
    <property type="component" value="Chromosome 2"/>
</dbReference>
<feature type="compositionally biased region" description="Basic and acidic residues" evidence="1">
    <location>
        <begin position="247"/>
        <end position="261"/>
    </location>
</feature>
<feature type="compositionally biased region" description="Basic residues" evidence="1">
    <location>
        <begin position="397"/>
        <end position="408"/>
    </location>
</feature>
<dbReference type="OMA" id="ESEIMSH"/>
<reference evidence="2 3" key="1">
    <citation type="journal article" date="2009" name="Science">
        <title>Green evolution and dynamic adaptations revealed by genomes of the marine picoeukaryotes Micromonas.</title>
        <authorList>
            <person name="Worden A.Z."/>
            <person name="Lee J.H."/>
            <person name="Mock T."/>
            <person name="Rouze P."/>
            <person name="Simmons M.P."/>
            <person name="Aerts A.L."/>
            <person name="Allen A.E."/>
            <person name="Cuvelier M.L."/>
            <person name="Derelle E."/>
            <person name="Everett M.V."/>
            <person name="Foulon E."/>
            <person name="Grimwood J."/>
            <person name="Gundlach H."/>
            <person name="Henrissat B."/>
            <person name="Napoli C."/>
            <person name="McDonald S.M."/>
            <person name="Parker M.S."/>
            <person name="Rombauts S."/>
            <person name="Salamov A."/>
            <person name="Von Dassow P."/>
            <person name="Badger J.H."/>
            <person name="Coutinho P.M."/>
            <person name="Demir E."/>
            <person name="Dubchak I."/>
            <person name="Gentemann C."/>
            <person name="Eikrem W."/>
            <person name="Gready J.E."/>
            <person name="John U."/>
            <person name="Lanier W."/>
            <person name="Lindquist E.A."/>
            <person name="Lucas S."/>
            <person name="Mayer K.F."/>
            <person name="Moreau H."/>
            <person name="Not F."/>
            <person name="Otillar R."/>
            <person name="Panaud O."/>
            <person name="Pangilinan J."/>
            <person name="Paulsen I."/>
            <person name="Piegu B."/>
            <person name="Poliakov A."/>
            <person name="Robbens S."/>
            <person name="Schmutz J."/>
            <person name="Toulza E."/>
            <person name="Wyss T."/>
            <person name="Zelensky A."/>
            <person name="Zhou K."/>
            <person name="Armbrust E.V."/>
            <person name="Bhattacharya D."/>
            <person name="Goodenough U.W."/>
            <person name="Van de Peer Y."/>
            <person name="Grigoriev I.V."/>
        </authorList>
    </citation>
    <scope>NUCLEOTIDE SEQUENCE [LARGE SCALE GENOMIC DNA]</scope>
    <source>
        <strain evidence="3">RCC299 / NOUM17</strain>
    </source>
</reference>
<evidence type="ECO:0000313" key="2">
    <source>
        <dbReference type="EMBL" id="ACO60996.1"/>
    </source>
</evidence>
<feature type="region of interest" description="Disordered" evidence="1">
    <location>
        <begin position="177"/>
        <end position="328"/>
    </location>
</feature>
<dbReference type="GeneID" id="8241413"/>
<feature type="region of interest" description="Disordered" evidence="1">
    <location>
        <begin position="353"/>
        <end position="408"/>
    </location>
</feature>
<dbReference type="eggNOG" id="ENOG502SABR">
    <property type="taxonomic scope" value="Eukaryota"/>
</dbReference>